<reference evidence="6" key="1">
    <citation type="submission" date="2023-02" db="EMBL/GenBank/DDBJ databases">
        <title>Kitasatospora phosalacinea NBRC 14362.</title>
        <authorList>
            <person name="Ichikawa N."/>
            <person name="Sato H."/>
            <person name="Tonouchi N."/>
        </authorList>
    </citation>
    <scope>NUCLEOTIDE SEQUENCE</scope>
    <source>
        <strain evidence="6">NBRC 14362</strain>
    </source>
</reference>
<dbReference type="GO" id="GO:0005524">
    <property type="term" value="F:ATP binding"/>
    <property type="evidence" value="ECO:0007669"/>
    <property type="project" value="UniProtKB-KW"/>
</dbReference>
<protein>
    <recommendedName>
        <fullName evidence="2">Thymidylate kinase</fullName>
    </recommendedName>
</protein>
<keyword evidence="3" id="KW-0547">Nucleotide-binding</keyword>
<evidence type="ECO:0000256" key="4">
    <source>
        <dbReference type="ARBA" id="ARBA00022840"/>
    </source>
</evidence>
<dbReference type="GO" id="GO:0006235">
    <property type="term" value="P:dTTP biosynthetic process"/>
    <property type="evidence" value="ECO:0007669"/>
    <property type="project" value="TreeGrafter"/>
</dbReference>
<gene>
    <name evidence="6" type="ORF">Kpho01_67790</name>
</gene>
<dbReference type="GO" id="GO:0006227">
    <property type="term" value="P:dUDP biosynthetic process"/>
    <property type="evidence" value="ECO:0007669"/>
    <property type="project" value="TreeGrafter"/>
</dbReference>
<dbReference type="SUPFAM" id="SSF52540">
    <property type="entry name" value="P-loop containing nucleoside triphosphate hydrolases"/>
    <property type="match status" value="1"/>
</dbReference>
<accession>A0A9W6USN2</accession>
<dbReference type="GO" id="GO:0005737">
    <property type="term" value="C:cytoplasm"/>
    <property type="evidence" value="ECO:0007669"/>
    <property type="project" value="TreeGrafter"/>
</dbReference>
<evidence type="ECO:0000256" key="2">
    <source>
        <dbReference type="ARBA" id="ARBA00017144"/>
    </source>
</evidence>
<evidence type="ECO:0000313" key="6">
    <source>
        <dbReference type="EMBL" id="GLW58768.1"/>
    </source>
</evidence>
<dbReference type="GO" id="GO:0004798">
    <property type="term" value="F:dTMP kinase activity"/>
    <property type="evidence" value="ECO:0007669"/>
    <property type="project" value="TreeGrafter"/>
</dbReference>
<comment type="similarity">
    <text evidence="1">Belongs to the thymidylate kinase family.</text>
</comment>
<evidence type="ECO:0000256" key="3">
    <source>
        <dbReference type="ARBA" id="ARBA00022741"/>
    </source>
</evidence>
<proteinExistence type="inferred from homology"/>
<dbReference type="GO" id="GO:0006233">
    <property type="term" value="P:dTDP biosynthetic process"/>
    <property type="evidence" value="ECO:0007669"/>
    <property type="project" value="TreeGrafter"/>
</dbReference>
<evidence type="ECO:0000259" key="5">
    <source>
        <dbReference type="Pfam" id="PF02223"/>
    </source>
</evidence>
<dbReference type="PANTHER" id="PTHR10344:SF4">
    <property type="entry name" value="UMP-CMP KINASE 2, MITOCHONDRIAL"/>
    <property type="match status" value="1"/>
</dbReference>
<evidence type="ECO:0000256" key="1">
    <source>
        <dbReference type="ARBA" id="ARBA00009776"/>
    </source>
</evidence>
<evidence type="ECO:0000313" key="7">
    <source>
        <dbReference type="Proteomes" id="UP001165143"/>
    </source>
</evidence>
<dbReference type="Proteomes" id="UP001165143">
    <property type="component" value="Unassembled WGS sequence"/>
</dbReference>
<dbReference type="AlphaFoldDB" id="A0A9W6USN2"/>
<dbReference type="Gene3D" id="3.40.50.300">
    <property type="entry name" value="P-loop containing nucleotide triphosphate hydrolases"/>
    <property type="match status" value="1"/>
</dbReference>
<keyword evidence="4" id="KW-0067">ATP-binding</keyword>
<dbReference type="PANTHER" id="PTHR10344">
    <property type="entry name" value="THYMIDYLATE KINASE"/>
    <property type="match status" value="1"/>
</dbReference>
<dbReference type="InterPro" id="IPR039430">
    <property type="entry name" value="Thymidylate_kin-like_dom"/>
</dbReference>
<organism evidence="6 7">
    <name type="scientific">Kitasatospora phosalacinea</name>
    <dbReference type="NCBI Taxonomy" id="2065"/>
    <lineage>
        <taxon>Bacteria</taxon>
        <taxon>Bacillati</taxon>
        <taxon>Actinomycetota</taxon>
        <taxon>Actinomycetes</taxon>
        <taxon>Kitasatosporales</taxon>
        <taxon>Streptomycetaceae</taxon>
        <taxon>Kitasatospora</taxon>
    </lineage>
</organism>
<dbReference type="EMBL" id="BSRX01000059">
    <property type="protein sequence ID" value="GLW58768.1"/>
    <property type="molecule type" value="Genomic_DNA"/>
</dbReference>
<sequence>MMMHRYPFIAIEGLDGTGKTTLRKGLFRLWQGLFDITPLCLLTTNFLSAEHAGQIVAGKYRPSAENAAAYLSAIAADKNATLRQLVEPQRRARPVIADRWVLSELAFFAVKHGARAQDTYKALADHLSEGPDVTLVLELPAVDSMQRAKGRSGDAVRADWDVHHVQSAVHEVYADVTASPQSFPLLGTVVRLDASATPAQVLGSAWSALEHLGLIPGLATDNELES</sequence>
<dbReference type="Pfam" id="PF02223">
    <property type="entry name" value="Thymidylate_kin"/>
    <property type="match status" value="1"/>
</dbReference>
<name>A0A9W6USN2_9ACTN</name>
<feature type="domain" description="Thymidylate kinase-like" evidence="5">
    <location>
        <begin position="11"/>
        <end position="177"/>
    </location>
</feature>
<dbReference type="InterPro" id="IPR027417">
    <property type="entry name" value="P-loop_NTPase"/>
</dbReference>
<comment type="caution">
    <text evidence="6">The sequence shown here is derived from an EMBL/GenBank/DDBJ whole genome shotgun (WGS) entry which is preliminary data.</text>
</comment>